<evidence type="ECO:0000256" key="5">
    <source>
        <dbReference type="ARBA" id="ARBA00022840"/>
    </source>
</evidence>
<evidence type="ECO:0000256" key="2">
    <source>
        <dbReference type="ARBA" id="ARBA00022679"/>
    </source>
</evidence>
<keyword evidence="3" id="KW-0547">Nucleotide-binding</keyword>
<comment type="caution">
    <text evidence="8">The sequence shown here is derived from an EMBL/GenBank/DDBJ whole genome shotgun (WGS) entry which is preliminary data.</text>
</comment>
<dbReference type="PROSITE" id="PS00584">
    <property type="entry name" value="PFKB_KINASES_2"/>
    <property type="match status" value="1"/>
</dbReference>
<dbReference type="CDD" id="cd01167">
    <property type="entry name" value="bac_FRK"/>
    <property type="match status" value="1"/>
</dbReference>
<dbReference type="InterPro" id="IPR011611">
    <property type="entry name" value="PfkB_dom"/>
</dbReference>
<dbReference type="EMBL" id="WBJZ01000010">
    <property type="protein sequence ID" value="KAB1656847.1"/>
    <property type="molecule type" value="Genomic_DNA"/>
</dbReference>
<dbReference type="InterPro" id="IPR050306">
    <property type="entry name" value="PfkB_Carbo_kinase"/>
</dbReference>
<reference evidence="8 9" key="1">
    <citation type="submission" date="2019-09" db="EMBL/GenBank/DDBJ databases">
        <title>Phylogeny of genus Pseudoclavibacter and closely related genus.</title>
        <authorList>
            <person name="Li Y."/>
        </authorList>
    </citation>
    <scope>NUCLEOTIDE SEQUENCE [LARGE SCALE GENOMIC DNA]</scope>
    <source>
        <strain evidence="8 9">DSM 23821</strain>
    </source>
</reference>
<evidence type="ECO:0000256" key="4">
    <source>
        <dbReference type="ARBA" id="ARBA00022777"/>
    </source>
</evidence>
<dbReference type="PANTHER" id="PTHR43085:SF1">
    <property type="entry name" value="PSEUDOURIDINE KINASE-RELATED"/>
    <property type="match status" value="1"/>
</dbReference>
<dbReference type="AlphaFoldDB" id="A0A7J5BTI2"/>
<keyword evidence="2" id="KW-0808">Transferase</keyword>
<evidence type="ECO:0000259" key="7">
    <source>
        <dbReference type="Pfam" id="PF00294"/>
    </source>
</evidence>
<dbReference type="Proteomes" id="UP000467240">
    <property type="component" value="Unassembled WGS sequence"/>
</dbReference>
<feature type="compositionally biased region" description="Basic and acidic residues" evidence="6">
    <location>
        <begin position="312"/>
        <end position="330"/>
    </location>
</feature>
<evidence type="ECO:0000256" key="3">
    <source>
        <dbReference type="ARBA" id="ARBA00022741"/>
    </source>
</evidence>
<dbReference type="InterPro" id="IPR002173">
    <property type="entry name" value="Carboh/pur_kinase_PfkB_CS"/>
</dbReference>
<dbReference type="Gene3D" id="3.40.1190.20">
    <property type="match status" value="1"/>
</dbReference>
<evidence type="ECO:0000256" key="1">
    <source>
        <dbReference type="ARBA" id="ARBA00010688"/>
    </source>
</evidence>
<feature type="domain" description="Carbohydrate kinase PfkB" evidence="7">
    <location>
        <begin position="17"/>
        <end position="308"/>
    </location>
</feature>
<name>A0A7J5BTI2_9MICO</name>
<comment type="similarity">
    <text evidence="1">Belongs to the carbohydrate kinase PfkB family.</text>
</comment>
<keyword evidence="5" id="KW-0067">ATP-binding</keyword>
<dbReference type="PANTHER" id="PTHR43085">
    <property type="entry name" value="HEXOKINASE FAMILY MEMBER"/>
    <property type="match status" value="1"/>
</dbReference>
<proteinExistence type="inferred from homology"/>
<gene>
    <name evidence="8" type="ORF">F8O01_09365</name>
</gene>
<dbReference type="GO" id="GO:0016301">
    <property type="term" value="F:kinase activity"/>
    <property type="evidence" value="ECO:0007669"/>
    <property type="project" value="UniProtKB-KW"/>
</dbReference>
<dbReference type="InterPro" id="IPR029056">
    <property type="entry name" value="Ribokinase-like"/>
</dbReference>
<dbReference type="Pfam" id="PF00294">
    <property type="entry name" value="PfkB"/>
    <property type="match status" value="1"/>
</dbReference>
<keyword evidence="4 8" id="KW-0418">Kinase</keyword>
<dbReference type="SUPFAM" id="SSF53613">
    <property type="entry name" value="Ribokinase-like"/>
    <property type="match status" value="1"/>
</dbReference>
<accession>A0A7J5BTI2</accession>
<dbReference type="OrthoDB" id="9795789at2"/>
<dbReference type="GO" id="GO:0005524">
    <property type="term" value="F:ATP binding"/>
    <property type="evidence" value="ECO:0007669"/>
    <property type="project" value="UniProtKB-KW"/>
</dbReference>
<sequence length="330" mass="34687">MATTDADRPDPVGTVDARIVVIGEALVDVVHRLDGRIEEMPGGSPANVALTLGRLGHRPQLVTQLADDRHGRVVRAWLDESGVELVASASPRTSTATAFLDAAGAASYEFDLDWDIAIAPQEVIDVLHSGSIAALLEPGATEVVRAMGEARHDALVTYDPNVRPVLLGDRGPVRERVERVVALSDLVKASDEDLEWLYPESSAVEVARAWQATGPAVVIVTSGADGAFAVTAHGVWEVAAPRIRVADTVGAGDTFMAALIDVLLRLGISGAEGRDRLHRIGSSELTGMLERAALAAAITVSRPGADPPNARELADAEDARDAASTDRATD</sequence>
<evidence type="ECO:0000313" key="9">
    <source>
        <dbReference type="Proteomes" id="UP000467240"/>
    </source>
</evidence>
<feature type="region of interest" description="Disordered" evidence="6">
    <location>
        <begin position="301"/>
        <end position="330"/>
    </location>
</feature>
<evidence type="ECO:0000313" key="8">
    <source>
        <dbReference type="EMBL" id="KAB1656847.1"/>
    </source>
</evidence>
<keyword evidence="9" id="KW-1185">Reference proteome</keyword>
<organism evidence="8 9">
    <name type="scientific">Pseudoclavibacter chungangensis</name>
    <dbReference type="NCBI Taxonomy" id="587635"/>
    <lineage>
        <taxon>Bacteria</taxon>
        <taxon>Bacillati</taxon>
        <taxon>Actinomycetota</taxon>
        <taxon>Actinomycetes</taxon>
        <taxon>Micrococcales</taxon>
        <taxon>Microbacteriaceae</taxon>
        <taxon>Pseudoclavibacter</taxon>
    </lineage>
</organism>
<dbReference type="RefSeq" id="WP_158040599.1">
    <property type="nucleotide sequence ID" value="NZ_JACCFV010000001.1"/>
</dbReference>
<evidence type="ECO:0000256" key="6">
    <source>
        <dbReference type="SAM" id="MobiDB-lite"/>
    </source>
</evidence>
<protein>
    <submittedName>
        <fullName evidence="8">Carbohydrate kinase</fullName>
    </submittedName>
</protein>